<dbReference type="EMBL" id="BKCJ010299446">
    <property type="protein sequence ID" value="GEZ60425.1"/>
    <property type="molecule type" value="Genomic_DNA"/>
</dbReference>
<reference evidence="1" key="1">
    <citation type="journal article" date="2019" name="Sci. Rep.">
        <title>Draft genome of Tanacetum cinerariifolium, the natural source of mosquito coil.</title>
        <authorList>
            <person name="Yamashiro T."/>
            <person name="Shiraishi A."/>
            <person name="Satake H."/>
            <person name="Nakayama K."/>
        </authorList>
    </citation>
    <scope>NUCLEOTIDE SEQUENCE</scope>
</reference>
<comment type="caution">
    <text evidence="1">The sequence shown here is derived from an EMBL/GenBank/DDBJ whole genome shotgun (WGS) entry which is preliminary data.</text>
</comment>
<proteinExistence type="predicted"/>
<accession>A0A699IF82</accession>
<gene>
    <name evidence="1" type="ORF">Tci_532398</name>
</gene>
<protein>
    <recommendedName>
        <fullName evidence="2">Reverse transcriptase domain-containing protein</fullName>
    </recommendedName>
</protein>
<organism evidence="1">
    <name type="scientific">Tanacetum cinerariifolium</name>
    <name type="common">Dalmatian daisy</name>
    <name type="synonym">Chrysanthemum cinerariifolium</name>
    <dbReference type="NCBI Taxonomy" id="118510"/>
    <lineage>
        <taxon>Eukaryota</taxon>
        <taxon>Viridiplantae</taxon>
        <taxon>Streptophyta</taxon>
        <taxon>Embryophyta</taxon>
        <taxon>Tracheophyta</taxon>
        <taxon>Spermatophyta</taxon>
        <taxon>Magnoliopsida</taxon>
        <taxon>eudicotyledons</taxon>
        <taxon>Gunneridae</taxon>
        <taxon>Pentapetalae</taxon>
        <taxon>asterids</taxon>
        <taxon>campanulids</taxon>
        <taxon>Asterales</taxon>
        <taxon>Asteraceae</taxon>
        <taxon>Asteroideae</taxon>
        <taxon>Anthemideae</taxon>
        <taxon>Anthemidinae</taxon>
        <taxon>Tanacetum</taxon>
    </lineage>
</organism>
<evidence type="ECO:0000313" key="1">
    <source>
        <dbReference type="EMBL" id="GEZ60425.1"/>
    </source>
</evidence>
<name>A0A699IF82_TANCI</name>
<evidence type="ECO:0008006" key="2">
    <source>
        <dbReference type="Google" id="ProtNLM"/>
    </source>
</evidence>
<dbReference type="AlphaFoldDB" id="A0A699IF82"/>
<sequence>MTTVTKAANKEKTPKEADATLKVNIIDFCEEHYEDILPVIMDKISRNKRKEVHVRLDFKESSKKSRRVREGSQNSSCGTLPARAHSTDLAILTRQAQLSPGRIGQTLGIVLIVEVVLADGTLLLAEIFLEAETAFAESKNHMVIPALPTGQGQT</sequence>